<keyword evidence="2" id="KW-1185">Reference proteome</keyword>
<comment type="caution">
    <text evidence="1">The sequence shown here is derived from an EMBL/GenBank/DDBJ whole genome shotgun (WGS) entry which is preliminary data.</text>
</comment>
<evidence type="ECO:0000313" key="1">
    <source>
        <dbReference type="EMBL" id="OHE92068.1"/>
    </source>
</evidence>
<dbReference type="EMBL" id="MJBS01000160">
    <property type="protein sequence ID" value="OHE92068.1"/>
    <property type="molecule type" value="Genomic_DNA"/>
</dbReference>
<organism evidence="1 2">
    <name type="scientific">Colletotrichum orchidophilum</name>
    <dbReference type="NCBI Taxonomy" id="1209926"/>
    <lineage>
        <taxon>Eukaryota</taxon>
        <taxon>Fungi</taxon>
        <taxon>Dikarya</taxon>
        <taxon>Ascomycota</taxon>
        <taxon>Pezizomycotina</taxon>
        <taxon>Sordariomycetes</taxon>
        <taxon>Hypocreomycetidae</taxon>
        <taxon>Glomerellales</taxon>
        <taxon>Glomerellaceae</taxon>
        <taxon>Colletotrichum</taxon>
    </lineage>
</organism>
<protein>
    <submittedName>
        <fullName evidence="1">Uncharacterized protein</fullName>
    </submittedName>
</protein>
<dbReference type="AlphaFoldDB" id="A0A1G4ASC9"/>
<proteinExistence type="predicted"/>
<accession>A0A1G4ASC9</accession>
<dbReference type="GeneID" id="34565778"/>
<sequence length="73" mass="7770">MGLDFVPLVLEPLLIEYRSEGCVVAATCNRQESGSSFPGGHYLYIDTSAARTPQACEVLETAGNTATATFDRG</sequence>
<dbReference type="Proteomes" id="UP000176998">
    <property type="component" value="Unassembled WGS sequence"/>
</dbReference>
<gene>
    <name evidence="1" type="ORF">CORC01_12649</name>
</gene>
<dbReference type="RefSeq" id="XP_022469239.1">
    <property type="nucleotide sequence ID" value="XM_022624268.1"/>
</dbReference>
<name>A0A1G4ASC9_9PEZI</name>
<reference evidence="1 2" key="1">
    <citation type="submission" date="2016-09" db="EMBL/GenBank/DDBJ databases">
        <authorList>
            <person name="Capua I."/>
            <person name="De Benedictis P."/>
            <person name="Joannis T."/>
            <person name="Lombin L.H."/>
            <person name="Cattoli G."/>
        </authorList>
    </citation>
    <scope>NUCLEOTIDE SEQUENCE [LARGE SCALE GENOMIC DNA]</scope>
    <source>
        <strain evidence="1 2">IMI 309357</strain>
    </source>
</reference>
<evidence type="ECO:0000313" key="2">
    <source>
        <dbReference type="Proteomes" id="UP000176998"/>
    </source>
</evidence>